<evidence type="ECO:0000313" key="1">
    <source>
        <dbReference type="EMBL" id="EAA29224.1"/>
    </source>
</evidence>
<dbReference type="KEGG" id="ncr:NCU09953"/>
<dbReference type="HOGENOM" id="CLU_1835697_0_0_1"/>
<evidence type="ECO:0000313" key="2">
    <source>
        <dbReference type="Proteomes" id="UP000001805"/>
    </source>
</evidence>
<sequence length="155" mass="18060">MTKYTAEYMLAQVKDKAWLNFIDPDLETLKLYPIPELKTNLSNCSEWERAVRFHLQYYGLHDLVECMKIEYPDGPQCEDFKTPAHWRHWQHHCLHAYSIIQSQAVKIRSMSDFAQDVQIRALSSHKFGSAVSGHLRRKMSLTATTNMGEKLDSVD</sequence>
<keyword evidence="2" id="KW-1185">Reference proteome</keyword>
<accession>Q7S1K2</accession>
<dbReference type="RefSeq" id="XP_958460.1">
    <property type="nucleotide sequence ID" value="XM_953367.1"/>
</dbReference>
<dbReference type="InParanoid" id="Q7S1K2"/>
<dbReference type="EMBL" id="CM002240">
    <property type="protein sequence ID" value="EAA29224.1"/>
    <property type="molecule type" value="Genomic_DNA"/>
</dbReference>
<dbReference type="PaxDb" id="5141-EFNCRP00000009671"/>
<dbReference type="GeneID" id="3874620"/>
<dbReference type="AlphaFoldDB" id="Q7S1K2"/>
<dbReference type="VEuPathDB" id="FungiDB:NCU09953"/>
<reference evidence="1 2" key="1">
    <citation type="journal article" date="2003" name="Nature">
        <title>The genome sequence of the filamentous fungus Neurospora crassa.</title>
        <authorList>
            <person name="Galagan J.E."/>
            <person name="Calvo S.E."/>
            <person name="Borkovich K.A."/>
            <person name="Selker E.U."/>
            <person name="Read N.D."/>
            <person name="Jaffe D."/>
            <person name="FitzHugh W."/>
            <person name="Ma L.J."/>
            <person name="Smirnov S."/>
            <person name="Purcell S."/>
            <person name="Rehman B."/>
            <person name="Elkins T."/>
            <person name="Engels R."/>
            <person name="Wang S."/>
            <person name="Nielsen C.B."/>
            <person name="Butler J."/>
            <person name="Endrizzi M."/>
            <person name="Qui D."/>
            <person name="Ianakiev P."/>
            <person name="Bell-Pedersen D."/>
            <person name="Nelson M.A."/>
            <person name="Werner-Washburne M."/>
            <person name="Selitrennikoff C.P."/>
            <person name="Kinsey J.A."/>
            <person name="Braun E.L."/>
            <person name="Zelter A."/>
            <person name="Schulte U."/>
            <person name="Kothe G.O."/>
            <person name="Jedd G."/>
            <person name="Mewes W."/>
            <person name="Staben C."/>
            <person name="Marcotte E."/>
            <person name="Greenberg D."/>
            <person name="Roy A."/>
            <person name="Foley K."/>
            <person name="Naylor J."/>
            <person name="Stange-Thomann N."/>
            <person name="Barrett R."/>
            <person name="Gnerre S."/>
            <person name="Kamal M."/>
            <person name="Kamvysselis M."/>
            <person name="Mauceli E."/>
            <person name="Bielke C."/>
            <person name="Rudd S."/>
            <person name="Frishman D."/>
            <person name="Krystofova S."/>
            <person name="Rasmussen C."/>
            <person name="Metzenberg R.L."/>
            <person name="Perkins D.D."/>
            <person name="Kroken S."/>
            <person name="Cogoni C."/>
            <person name="Macino G."/>
            <person name="Catcheside D."/>
            <person name="Li W."/>
            <person name="Pratt R.J."/>
            <person name="Osmani S.A."/>
            <person name="DeSouza C.P."/>
            <person name="Glass L."/>
            <person name="Orbach M.J."/>
            <person name="Berglund J.A."/>
            <person name="Voelker R."/>
            <person name="Yarden O."/>
            <person name="Plamann M."/>
            <person name="Seiler S."/>
            <person name="Dunlap J."/>
            <person name="Radford A."/>
            <person name="Aramayo R."/>
            <person name="Natvig D.O."/>
            <person name="Alex L.A."/>
            <person name="Mannhaupt G."/>
            <person name="Ebbole D.J."/>
            <person name="Freitag M."/>
            <person name="Paulsen I."/>
            <person name="Sachs M.S."/>
            <person name="Lander E.S."/>
            <person name="Nusbaum C."/>
            <person name="Birren B."/>
        </authorList>
    </citation>
    <scope>NUCLEOTIDE SEQUENCE [LARGE SCALE GENOMIC DNA]</scope>
    <source>
        <strain evidence="2">ATCC 24698 / 74-OR23-1A / CBS 708.71 / DSM 1257 / FGSC 987</strain>
    </source>
</reference>
<organism evidence="1 2">
    <name type="scientific">Neurospora crassa (strain ATCC 24698 / 74-OR23-1A / CBS 708.71 / DSM 1257 / FGSC 987)</name>
    <dbReference type="NCBI Taxonomy" id="367110"/>
    <lineage>
        <taxon>Eukaryota</taxon>
        <taxon>Fungi</taxon>
        <taxon>Dikarya</taxon>
        <taxon>Ascomycota</taxon>
        <taxon>Pezizomycotina</taxon>
        <taxon>Sordariomycetes</taxon>
        <taxon>Sordariomycetidae</taxon>
        <taxon>Sordariales</taxon>
        <taxon>Sordariaceae</taxon>
        <taxon>Neurospora</taxon>
    </lineage>
</organism>
<dbReference type="OMA" id="HAYSIIN"/>
<protein>
    <submittedName>
        <fullName evidence="1">Uncharacterized protein</fullName>
    </submittedName>
</protein>
<dbReference type="OrthoDB" id="10410803at2759"/>
<proteinExistence type="predicted"/>
<dbReference type="Proteomes" id="UP000001805">
    <property type="component" value="Chromosome 2, Linkage Group V"/>
</dbReference>
<name>Q7S1K2_NEUCR</name>
<gene>
    <name evidence="1" type="ORF">NCU09953</name>
</gene>